<accession>A0AAW1MP99</accession>
<reference evidence="1" key="1">
    <citation type="submission" date="2024-03" db="EMBL/GenBank/DDBJ databases">
        <title>WGS assembly of Saponaria officinalis var. Norfolk2.</title>
        <authorList>
            <person name="Jenkins J."/>
            <person name="Shu S."/>
            <person name="Grimwood J."/>
            <person name="Barry K."/>
            <person name="Goodstein D."/>
            <person name="Schmutz J."/>
            <person name="Leebens-Mack J."/>
            <person name="Osbourn A."/>
        </authorList>
    </citation>
    <scope>NUCLEOTIDE SEQUENCE [LARGE SCALE GENOMIC DNA]</scope>
    <source>
        <strain evidence="1">JIC</strain>
    </source>
</reference>
<keyword evidence="2" id="KW-1185">Reference proteome</keyword>
<organism evidence="1 2">
    <name type="scientific">Saponaria officinalis</name>
    <name type="common">Common soapwort</name>
    <name type="synonym">Lychnis saponaria</name>
    <dbReference type="NCBI Taxonomy" id="3572"/>
    <lineage>
        <taxon>Eukaryota</taxon>
        <taxon>Viridiplantae</taxon>
        <taxon>Streptophyta</taxon>
        <taxon>Embryophyta</taxon>
        <taxon>Tracheophyta</taxon>
        <taxon>Spermatophyta</taxon>
        <taxon>Magnoliopsida</taxon>
        <taxon>eudicotyledons</taxon>
        <taxon>Gunneridae</taxon>
        <taxon>Pentapetalae</taxon>
        <taxon>Caryophyllales</taxon>
        <taxon>Caryophyllaceae</taxon>
        <taxon>Caryophylleae</taxon>
        <taxon>Saponaria</taxon>
    </lineage>
</organism>
<gene>
    <name evidence="1" type="ORF">RND81_02G024300</name>
</gene>
<dbReference type="PANTHER" id="PTHR34145:SF68">
    <property type="entry name" value="FBD DOMAIN-CONTAINING PROTEIN"/>
    <property type="match status" value="1"/>
</dbReference>
<name>A0AAW1MP99_SAPOF</name>
<sequence>MLTQFPLERLCVTHVGIGDLSISGASLRLKILELVRCAVDVKISASSLTSLKYIGFGLSSLHLEHVPHLLSSLHLEHVPHLSELSVGTDDFCSTILQTDFLREGYVSRLKRLEFAMSAEEVRESVNYPLEFAISLDLEELKVELHGENNPCFLWPVLLIKAAPFLRKFSAKIHYVHNKTDPTRQLHEEQLIPLRNAAKRVQHHRYLKTVELDDYNNSSPCVAELVQHLLGVSDVLEQILVSPFYCRPEHARIIKREAERIATWLPPSSEAKLIINDMGVQSRIGSFFNL</sequence>
<protein>
    <recommendedName>
        <fullName evidence="3">FBD domain-containing protein</fullName>
    </recommendedName>
</protein>
<dbReference type="Proteomes" id="UP001443914">
    <property type="component" value="Unassembled WGS sequence"/>
</dbReference>
<dbReference type="EMBL" id="JBDFQZ010000002">
    <property type="protein sequence ID" value="KAK9747930.1"/>
    <property type="molecule type" value="Genomic_DNA"/>
</dbReference>
<dbReference type="PANTHER" id="PTHR34145">
    <property type="entry name" value="OS02G0105600 PROTEIN"/>
    <property type="match status" value="1"/>
</dbReference>
<comment type="caution">
    <text evidence="1">The sequence shown here is derived from an EMBL/GenBank/DDBJ whole genome shotgun (WGS) entry which is preliminary data.</text>
</comment>
<dbReference type="AlphaFoldDB" id="A0AAW1MP99"/>
<evidence type="ECO:0000313" key="2">
    <source>
        <dbReference type="Proteomes" id="UP001443914"/>
    </source>
</evidence>
<evidence type="ECO:0000313" key="1">
    <source>
        <dbReference type="EMBL" id="KAK9747930.1"/>
    </source>
</evidence>
<proteinExistence type="predicted"/>
<evidence type="ECO:0008006" key="3">
    <source>
        <dbReference type="Google" id="ProtNLM"/>
    </source>
</evidence>
<dbReference type="InterPro" id="IPR053772">
    <property type="entry name" value="At1g61320/At1g61330-like"/>
</dbReference>